<evidence type="ECO:0000313" key="3">
    <source>
        <dbReference type="Proteomes" id="UP000005307"/>
    </source>
</evidence>
<accession>M9RH20</accession>
<evidence type="ECO:0000313" key="2">
    <source>
        <dbReference type="EMBL" id="AGI69706.1"/>
    </source>
</evidence>
<keyword evidence="3" id="KW-1185">Reference proteome</keyword>
<dbReference type="KEGG" id="oat:OAN307_c43260"/>
<dbReference type="STRING" id="391626.OAN307_c43260"/>
<gene>
    <name evidence="2" type="ORF">OAN307_c43260</name>
</gene>
<dbReference type="Gene3D" id="3.40.50.10490">
    <property type="entry name" value="Glucose-6-phosphate isomerase like protein, domain 1"/>
    <property type="match status" value="2"/>
</dbReference>
<dbReference type="GO" id="GO:1901135">
    <property type="term" value="P:carbohydrate derivative metabolic process"/>
    <property type="evidence" value="ECO:0007669"/>
    <property type="project" value="InterPro"/>
</dbReference>
<dbReference type="EC" id="5.3.1.-" evidence="2"/>
<dbReference type="SUPFAM" id="SSF53697">
    <property type="entry name" value="SIS domain"/>
    <property type="match status" value="1"/>
</dbReference>
<proteinExistence type="predicted"/>
<dbReference type="RefSeq" id="WP_015501626.1">
    <property type="nucleotide sequence ID" value="NC_020911.1"/>
</dbReference>
<sequence length="359" mass="37891">MRNSASLDRWDTWREIHSQPTIWSAWGRDFDPAPLRDWIDEQHVDEVLFCGAGTSAFIGDIIVAGLEGQVGPRLRSVPSTDLVARPQAFLRGKRPLLVSFGRSGNSTESIGTLDALDALAPTAPRLHITCNGDGALAQRPSMGPSKVIVLPPETHDAGFAMTSSFSTMLLTALALFDSPCDFSARMDGMATELTRLLPIFGAATNDVAARSVYLGTGPLARAARESALKVLELTAGQTPTLSDSTLGFRHGPKSFVTDGTNITVFLSPQSPADAYETDLVAELRNQFPSAAVTTIGAGGDIEIVMPAGPTWAAPLCVAASQVSGVIWSDALGLNVDNPFAGQGTLSRVVDGVKLYPVAT</sequence>
<feature type="domain" description="SIS" evidence="1">
    <location>
        <begin position="196"/>
        <end position="338"/>
    </location>
</feature>
<dbReference type="InterPro" id="IPR046348">
    <property type="entry name" value="SIS_dom_sf"/>
</dbReference>
<dbReference type="OrthoDB" id="9810372at2"/>
<dbReference type="GO" id="GO:0097367">
    <property type="term" value="F:carbohydrate derivative binding"/>
    <property type="evidence" value="ECO:0007669"/>
    <property type="project" value="InterPro"/>
</dbReference>
<dbReference type="AlphaFoldDB" id="M9RH20"/>
<dbReference type="Proteomes" id="UP000005307">
    <property type="component" value="Chromosome"/>
</dbReference>
<reference evidence="2 3" key="1">
    <citation type="journal article" date="2013" name="PLoS ONE">
        <title>Poles Apart: Arctic and Antarctic Octadecabacter strains Share High Genome Plasticity and a New Type of Xanthorhodopsin.</title>
        <authorList>
            <person name="Vollmers J."/>
            <person name="Voget S."/>
            <person name="Dietrich S."/>
            <person name="Gollnow K."/>
            <person name="Smits M."/>
            <person name="Meyer K."/>
            <person name="Brinkhoff T."/>
            <person name="Simon M."/>
            <person name="Daniel R."/>
        </authorList>
    </citation>
    <scope>NUCLEOTIDE SEQUENCE [LARGE SCALE GENOMIC DNA]</scope>
    <source>
        <strain evidence="2 3">307</strain>
    </source>
</reference>
<dbReference type="EMBL" id="CP003740">
    <property type="protein sequence ID" value="AGI69706.1"/>
    <property type="molecule type" value="Genomic_DNA"/>
</dbReference>
<dbReference type="InterPro" id="IPR001347">
    <property type="entry name" value="SIS_dom"/>
</dbReference>
<evidence type="ECO:0000259" key="1">
    <source>
        <dbReference type="PROSITE" id="PS51464"/>
    </source>
</evidence>
<dbReference type="GO" id="GO:0016853">
    <property type="term" value="F:isomerase activity"/>
    <property type="evidence" value="ECO:0007669"/>
    <property type="project" value="UniProtKB-KW"/>
</dbReference>
<dbReference type="HOGENOM" id="CLU_012520_0_0_5"/>
<organism evidence="2 3">
    <name type="scientific">Octadecabacter antarcticus 307</name>
    <dbReference type="NCBI Taxonomy" id="391626"/>
    <lineage>
        <taxon>Bacteria</taxon>
        <taxon>Pseudomonadati</taxon>
        <taxon>Pseudomonadota</taxon>
        <taxon>Alphaproteobacteria</taxon>
        <taxon>Rhodobacterales</taxon>
        <taxon>Roseobacteraceae</taxon>
        <taxon>Octadecabacter</taxon>
    </lineage>
</organism>
<protein>
    <submittedName>
        <fullName evidence="2">Putative tagatose-6-phosphate ketose/aldose isomerase</fullName>
        <ecNumber evidence="2">5.3.1.-</ecNumber>
    </submittedName>
</protein>
<keyword evidence="2" id="KW-0413">Isomerase</keyword>
<dbReference type="eggNOG" id="COG2222">
    <property type="taxonomic scope" value="Bacteria"/>
</dbReference>
<name>M9RH20_9RHOB</name>
<feature type="domain" description="SIS" evidence="1">
    <location>
        <begin position="35"/>
        <end position="189"/>
    </location>
</feature>
<dbReference type="PROSITE" id="PS51464">
    <property type="entry name" value="SIS"/>
    <property type="match status" value="2"/>
</dbReference>